<keyword evidence="3" id="KW-1185">Reference proteome</keyword>
<proteinExistence type="predicted"/>
<evidence type="ECO:0000313" key="2">
    <source>
        <dbReference type="EMBL" id="KAF4116657.1"/>
    </source>
</evidence>
<gene>
    <name evidence="2" type="ORF">G5714_004146</name>
</gene>
<dbReference type="Proteomes" id="UP000579812">
    <property type="component" value="Unassembled WGS sequence"/>
</dbReference>
<feature type="region of interest" description="Disordered" evidence="1">
    <location>
        <begin position="70"/>
        <end position="101"/>
    </location>
</feature>
<dbReference type="AlphaFoldDB" id="A0A7J6DBG3"/>
<evidence type="ECO:0000313" key="3">
    <source>
        <dbReference type="Proteomes" id="UP000579812"/>
    </source>
</evidence>
<comment type="caution">
    <text evidence="2">The sequence shown here is derived from an EMBL/GenBank/DDBJ whole genome shotgun (WGS) entry which is preliminary data.</text>
</comment>
<organism evidence="2 3">
    <name type="scientific">Onychostoma macrolepis</name>
    <dbReference type="NCBI Taxonomy" id="369639"/>
    <lineage>
        <taxon>Eukaryota</taxon>
        <taxon>Metazoa</taxon>
        <taxon>Chordata</taxon>
        <taxon>Craniata</taxon>
        <taxon>Vertebrata</taxon>
        <taxon>Euteleostomi</taxon>
        <taxon>Actinopterygii</taxon>
        <taxon>Neopterygii</taxon>
        <taxon>Teleostei</taxon>
        <taxon>Ostariophysi</taxon>
        <taxon>Cypriniformes</taxon>
        <taxon>Cyprinidae</taxon>
        <taxon>Acrossocheilinae</taxon>
        <taxon>Onychostoma</taxon>
    </lineage>
</organism>
<dbReference type="EMBL" id="JAAMOB010000003">
    <property type="protein sequence ID" value="KAF4116657.1"/>
    <property type="molecule type" value="Genomic_DNA"/>
</dbReference>
<sequence length="101" mass="11703">MATLAQAECTCYPEKCRSVQARQNTEKTLRDNPDVLYADYIQLNGKRIKNNLIFRTTTINAWKLPSDAALARRPSSPRHLSPTPEPYRPIHPYMPRHRDLL</sequence>
<evidence type="ECO:0000256" key="1">
    <source>
        <dbReference type="SAM" id="MobiDB-lite"/>
    </source>
</evidence>
<name>A0A7J6DBG3_9TELE</name>
<protein>
    <submittedName>
        <fullName evidence="2">Uncharacterized protein</fullName>
    </submittedName>
</protein>
<accession>A0A7J6DBG3</accession>
<reference evidence="2 3" key="1">
    <citation type="submission" date="2020-04" db="EMBL/GenBank/DDBJ databases">
        <title>Chromosome-level genome assembly of a cyprinid fish Onychostoma macrolepis by integration of Nanopore Sequencing, Bionano and Hi-C technology.</title>
        <authorList>
            <person name="Wang D."/>
        </authorList>
    </citation>
    <scope>NUCLEOTIDE SEQUENCE [LARGE SCALE GENOMIC DNA]</scope>
    <source>
        <strain evidence="2">SWU-2019</strain>
        <tissue evidence="2">Muscle</tissue>
    </source>
</reference>